<proteinExistence type="predicted"/>
<dbReference type="Proteomes" id="UP000016464">
    <property type="component" value="Unassembled WGS sequence"/>
</dbReference>
<sequence length="303" mass="34535">MKHFVKVFETELEVNLKGEHGTPIVIMTGMGCSFEEWHEVTEKLSAMNRVILYHRPGIGRSEQSQGERNTEATVRDLKELLHILRIDEPVILLGHSYGGLCAQHFAKRYPSDVAALVLVDSTSHDLERLDTLDLPIMNEGASDEEWLKQCEAYAEQTESALTRRIQTVLTPNQLKLPSDVQAELIQFFQRPNLYKTMIDEVKNWYADARFIKQLGNLGVMPLYVIGRDADHEVEQGMLNGFPESELRLLEATWHQLIREQTMLSTTSKLVIAEQASHAIHLDRPDVIIAVVEEHIDQMTQAIQ</sequence>
<reference evidence="2 3" key="1">
    <citation type="journal article" date="2013" name="Genome Announc.">
        <title>Draft Genome Sequence of Exiguobacterium pavilionensis Strain RW-2, with Wide Thermal, Salinity, and pH Tolerance, Isolated from Modern Freshwater Microbialites.</title>
        <authorList>
            <person name="White R.A.III."/>
            <person name="Grassa C.J."/>
            <person name="Suttle C.A."/>
        </authorList>
    </citation>
    <scope>NUCLEOTIDE SEQUENCE [LARGE SCALE GENOMIC DNA]</scope>
    <source>
        <strain evidence="2 3">RW-2</strain>
    </source>
</reference>
<evidence type="ECO:0000259" key="1">
    <source>
        <dbReference type="Pfam" id="PF00561"/>
    </source>
</evidence>
<dbReference type="InterPro" id="IPR000073">
    <property type="entry name" value="AB_hydrolase_1"/>
</dbReference>
<dbReference type="PRINTS" id="PR00111">
    <property type="entry name" value="ABHYDROLASE"/>
</dbReference>
<gene>
    <name evidence="2" type="ORF">M467_05650</name>
</gene>
<dbReference type="InterPro" id="IPR029058">
    <property type="entry name" value="AB_hydrolase_fold"/>
</dbReference>
<feature type="domain" description="AB hydrolase-1" evidence="1">
    <location>
        <begin position="23"/>
        <end position="130"/>
    </location>
</feature>
<dbReference type="RefSeq" id="WP_021067389.1">
    <property type="nucleotide sequence ID" value="NZ_ATCL01000020.1"/>
</dbReference>
<dbReference type="AlphaFoldDB" id="U1N2B9"/>
<dbReference type="Pfam" id="PF00561">
    <property type="entry name" value="Abhydrolase_1"/>
    <property type="match status" value="1"/>
</dbReference>
<dbReference type="Gene3D" id="3.40.50.1820">
    <property type="entry name" value="alpha/beta hydrolase"/>
    <property type="match status" value="1"/>
</dbReference>
<dbReference type="InterPro" id="IPR050471">
    <property type="entry name" value="AB_hydrolase"/>
</dbReference>
<comment type="caution">
    <text evidence="2">The sequence shown here is derived from an EMBL/GenBank/DDBJ whole genome shotgun (WGS) entry which is preliminary data.</text>
</comment>
<dbReference type="PROSITE" id="PS51257">
    <property type="entry name" value="PROKAR_LIPOPROTEIN"/>
    <property type="match status" value="1"/>
</dbReference>
<dbReference type="PANTHER" id="PTHR43433:SF1">
    <property type="entry name" value="BLL5160 PROTEIN"/>
    <property type="match status" value="1"/>
</dbReference>
<accession>U1N2B9</accession>
<dbReference type="eggNOG" id="COG0596">
    <property type="taxonomic scope" value="Bacteria"/>
</dbReference>
<dbReference type="PANTHER" id="PTHR43433">
    <property type="entry name" value="HYDROLASE, ALPHA/BETA FOLD FAMILY PROTEIN"/>
    <property type="match status" value="1"/>
</dbReference>
<evidence type="ECO:0000313" key="3">
    <source>
        <dbReference type="Proteomes" id="UP000016464"/>
    </source>
</evidence>
<dbReference type="SUPFAM" id="SSF53474">
    <property type="entry name" value="alpha/beta-Hydrolases"/>
    <property type="match status" value="1"/>
</dbReference>
<dbReference type="OrthoDB" id="59888at2"/>
<organism evidence="2 3">
    <name type="scientific">Exiguobacterium chiriqhucha RW-2</name>
    <dbReference type="NCBI Taxonomy" id="1345023"/>
    <lineage>
        <taxon>Bacteria</taxon>
        <taxon>Bacillati</taxon>
        <taxon>Bacillota</taxon>
        <taxon>Bacilli</taxon>
        <taxon>Bacillales</taxon>
        <taxon>Bacillales Family XII. Incertae Sedis</taxon>
        <taxon>Exiguobacterium</taxon>
    </lineage>
</organism>
<dbReference type="PATRIC" id="fig|1345023.5.peg.2233"/>
<name>U1N2B9_9BACL</name>
<dbReference type="EMBL" id="ATCL01000020">
    <property type="protein sequence ID" value="ERG66760.1"/>
    <property type="molecule type" value="Genomic_DNA"/>
</dbReference>
<evidence type="ECO:0000313" key="2">
    <source>
        <dbReference type="EMBL" id="ERG66760.1"/>
    </source>
</evidence>
<protein>
    <recommendedName>
        <fullName evidence="1">AB hydrolase-1 domain-containing protein</fullName>
    </recommendedName>
</protein>
<keyword evidence="3" id="KW-1185">Reference proteome</keyword>